<accession>A0A6B1G4Q6</accession>
<gene>
    <name evidence="1" type="ORF">F4148_10465</name>
</gene>
<proteinExistence type="predicted"/>
<protein>
    <submittedName>
        <fullName evidence="1">Uncharacterized protein</fullName>
    </submittedName>
</protein>
<reference evidence="1" key="1">
    <citation type="submission" date="2019-09" db="EMBL/GenBank/DDBJ databases">
        <title>Characterisation of the sponge microbiome using genome-centric metagenomics.</title>
        <authorList>
            <person name="Engelberts J.P."/>
            <person name="Robbins S.J."/>
            <person name="De Goeij J.M."/>
            <person name="Aranda M."/>
            <person name="Bell S.C."/>
            <person name="Webster N.S."/>
        </authorList>
    </citation>
    <scope>NUCLEOTIDE SEQUENCE</scope>
    <source>
        <strain evidence="1">SB0675_bin_29</strain>
    </source>
</reference>
<name>A0A6B1G4Q6_9CHLR</name>
<sequence>MVPVIPDPLQPTLPIPEEVQSFTLSEVQSYLKSADLHAARSHLGAQMARDNGEVIGKDETEEVV</sequence>
<evidence type="ECO:0000313" key="1">
    <source>
        <dbReference type="EMBL" id="MYH62155.1"/>
    </source>
</evidence>
<organism evidence="1">
    <name type="scientific">Caldilineaceae bacterium SB0675_bin_29</name>
    <dbReference type="NCBI Taxonomy" id="2605266"/>
    <lineage>
        <taxon>Bacteria</taxon>
        <taxon>Bacillati</taxon>
        <taxon>Chloroflexota</taxon>
        <taxon>Caldilineae</taxon>
        <taxon>Caldilineales</taxon>
        <taxon>Caldilineaceae</taxon>
    </lineage>
</organism>
<comment type="caution">
    <text evidence="1">The sequence shown here is derived from an EMBL/GenBank/DDBJ whole genome shotgun (WGS) entry which is preliminary data.</text>
</comment>
<dbReference type="AlphaFoldDB" id="A0A6B1G4Q6"/>
<dbReference type="EMBL" id="VYDA01000380">
    <property type="protein sequence ID" value="MYH62155.1"/>
    <property type="molecule type" value="Genomic_DNA"/>
</dbReference>